<dbReference type="InterPro" id="IPR036249">
    <property type="entry name" value="Thioredoxin-like_sf"/>
</dbReference>
<dbReference type="CDD" id="cd03190">
    <property type="entry name" value="GST_C_Omega_like"/>
    <property type="match status" value="1"/>
</dbReference>
<evidence type="ECO:0000256" key="1">
    <source>
        <dbReference type="SAM" id="Phobius"/>
    </source>
</evidence>
<name>A0A7S1JF65_9EUGL</name>
<accession>A0A7S1JF65</accession>
<dbReference type="Pfam" id="PF13409">
    <property type="entry name" value="GST_N_2"/>
    <property type="match status" value="1"/>
</dbReference>
<dbReference type="GO" id="GO:0004364">
    <property type="term" value="F:glutathione transferase activity"/>
    <property type="evidence" value="ECO:0007669"/>
    <property type="project" value="InterPro"/>
</dbReference>
<dbReference type="GO" id="GO:0005737">
    <property type="term" value="C:cytoplasm"/>
    <property type="evidence" value="ECO:0007669"/>
    <property type="project" value="TreeGrafter"/>
</dbReference>
<dbReference type="PANTHER" id="PTHR32419:SF6">
    <property type="entry name" value="GLUTATHIONE S-TRANSFERASE OMEGA-LIKE 1-RELATED"/>
    <property type="match status" value="1"/>
</dbReference>
<dbReference type="PROSITE" id="PS50405">
    <property type="entry name" value="GST_CTER"/>
    <property type="match status" value="1"/>
</dbReference>
<keyword evidence="1" id="KW-0812">Transmembrane</keyword>
<dbReference type="InterPro" id="IPR036282">
    <property type="entry name" value="Glutathione-S-Trfase_C_sf"/>
</dbReference>
<feature type="domain" description="GST C-terminal" evidence="2">
    <location>
        <begin position="364"/>
        <end position="497"/>
    </location>
</feature>
<evidence type="ECO:0000259" key="2">
    <source>
        <dbReference type="PROSITE" id="PS50405"/>
    </source>
</evidence>
<keyword evidence="1" id="KW-1133">Transmembrane helix</keyword>
<dbReference type="InterPro" id="IPR010987">
    <property type="entry name" value="Glutathione-S-Trfase_C-like"/>
</dbReference>
<evidence type="ECO:0000313" key="3">
    <source>
        <dbReference type="EMBL" id="CAD9041289.1"/>
    </source>
</evidence>
<protein>
    <recommendedName>
        <fullName evidence="2">GST C-terminal domain-containing protein</fullName>
    </recommendedName>
</protein>
<dbReference type="InterPro" id="IPR047047">
    <property type="entry name" value="GST_Omega-like_C"/>
</dbReference>
<dbReference type="SUPFAM" id="SSF47616">
    <property type="entry name" value="GST C-terminal domain-like"/>
    <property type="match status" value="1"/>
</dbReference>
<organism evidence="3">
    <name type="scientific">Eutreptiella gymnastica</name>
    <dbReference type="NCBI Taxonomy" id="73025"/>
    <lineage>
        <taxon>Eukaryota</taxon>
        <taxon>Discoba</taxon>
        <taxon>Euglenozoa</taxon>
        <taxon>Euglenida</taxon>
        <taxon>Spirocuta</taxon>
        <taxon>Euglenophyceae</taxon>
        <taxon>Eutreptiales</taxon>
        <taxon>Eutreptiaceae</taxon>
        <taxon>Eutreptiella</taxon>
    </lineage>
</organism>
<dbReference type="Gene3D" id="3.40.30.10">
    <property type="entry name" value="Glutaredoxin"/>
    <property type="match status" value="1"/>
</dbReference>
<dbReference type="Gene3D" id="1.20.1050.10">
    <property type="match status" value="1"/>
</dbReference>
<feature type="transmembrane region" description="Helical" evidence="1">
    <location>
        <begin position="7"/>
        <end position="28"/>
    </location>
</feature>
<gene>
    <name evidence="3" type="ORF">EGYM00392_LOCUS52464</name>
</gene>
<dbReference type="AlphaFoldDB" id="A0A7S1JF65"/>
<feature type="transmembrane region" description="Helical" evidence="1">
    <location>
        <begin position="119"/>
        <end position="138"/>
    </location>
</feature>
<reference evidence="3" key="1">
    <citation type="submission" date="2021-01" db="EMBL/GenBank/DDBJ databases">
        <authorList>
            <person name="Corre E."/>
            <person name="Pelletier E."/>
            <person name="Niang G."/>
            <person name="Scheremetjew M."/>
            <person name="Finn R."/>
            <person name="Kale V."/>
            <person name="Holt S."/>
            <person name="Cochrane G."/>
            <person name="Meng A."/>
            <person name="Brown T."/>
            <person name="Cohen L."/>
        </authorList>
    </citation>
    <scope>NUCLEOTIDE SEQUENCE</scope>
    <source>
        <strain evidence="3">NIES-381</strain>
    </source>
</reference>
<dbReference type="EMBL" id="HBGA01143466">
    <property type="protein sequence ID" value="CAD9041289.1"/>
    <property type="molecule type" value="Transcribed_RNA"/>
</dbReference>
<dbReference type="SUPFAM" id="SSF52833">
    <property type="entry name" value="Thioredoxin-like"/>
    <property type="match status" value="1"/>
</dbReference>
<dbReference type="InterPro" id="IPR004045">
    <property type="entry name" value="Glutathione_S-Trfase_N"/>
</dbReference>
<proteinExistence type="predicted"/>
<keyword evidence="1" id="KW-0472">Membrane</keyword>
<sequence>MAGHNMLLYYSQLWALALVCLFVGYQFGNTLNQFSILWSSFVEFQGINLPKTTPSYTIALPSMDITRPQQDVQHQYAINGPRAKTFHAQPTTSVMVAHPHGAKEYGSLQERRHTLPWEFIILIIVPCLGGIGLVSLAWKRLHMSTDTKVQHSESQVALLSTSSQKEELQSTPKVDKGFNILELTGSLVPQSLFVGTVKWFWRFIWSRMMAELAPQDKTGAYQRPTYGFQEEIGTSAHPLESGRYHVYLGNPCPWCHRVALVLALRGLDAEGHVSSSLLLDDPMKASRGGWAFSEDRPDPIYGAQDLRQVYDQLVPGGYKGRCTAPLLIDTVSQTIVSNESSAIVRMLGTLRFSSSAKGLRDLYPPALADKIDAVNDWVYPKINNGVYRCGFATTQGAYNAASKDVREGLDRLDDLLSKQPFLCGDYFTEADLRLLPTAVRFDSVYSPFFKAGGSHLRIRDYPNLWRWMRQCTALDGVGRTFDLEDAQRSYYQQLFPLSPGAIVPTCPTLTELGLDPSGLPPASEGVFSLQQPQTR</sequence>
<dbReference type="Pfam" id="PF13410">
    <property type="entry name" value="GST_C_2"/>
    <property type="match status" value="1"/>
</dbReference>
<dbReference type="InterPro" id="IPR016639">
    <property type="entry name" value="GST_Omega/GSH"/>
</dbReference>
<dbReference type="PANTHER" id="PTHR32419">
    <property type="entry name" value="GLUTATHIONYL-HYDROQUINONE REDUCTASE"/>
    <property type="match status" value="1"/>
</dbReference>